<evidence type="ECO:0000256" key="1">
    <source>
        <dbReference type="ARBA" id="ARBA00004429"/>
    </source>
</evidence>
<dbReference type="GO" id="GO:0005524">
    <property type="term" value="F:ATP binding"/>
    <property type="evidence" value="ECO:0007669"/>
    <property type="project" value="UniProtKB-KW"/>
</dbReference>
<feature type="transmembrane region" description="Helical" evidence="14">
    <location>
        <begin position="602"/>
        <end position="624"/>
    </location>
</feature>
<reference evidence="16" key="1">
    <citation type="submission" date="2018-11" db="EMBL/GenBank/DDBJ databases">
        <authorList>
            <consortium name="PulseNet: The National Subtyping Network for Foodborne Disease Surveillance"/>
            <person name="Tarr C.L."/>
            <person name="Trees E."/>
            <person name="Katz L.S."/>
            <person name="Carleton-Romer H.A."/>
            <person name="Stroika S."/>
            <person name="Kucerova Z."/>
            <person name="Roache K.F."/>
            <person name="Sabol A.L."/>
            <person name="Besser J."/>
            <person name="Gerner-Smidt P."/>
        </authorList>
    </citation>
    <scope>NUCLEOTIDE SEQUENCE [LARGE SCALE GENOMIC DNA]</scope>
    <source>
        <strain evidence="16">PNUSAS059688</strain>
    </source>
</reference>
<dbReference type="GO" id="GO:0022857">
    <property type="term" value="F:transmembrane transporter activity"/>
    <property type="evidence" value="ECO:0007669"/>
    <property type="project" value="TreeGrafter"/>
</dbReference>
<dbReference type="SUPFAM" id="SSF52540">
    <property type="entry name" value="P-loop containing nucleoside triphosphate hydrolases"/>
    <property type="match status" value="1"/>
</dbReference>
<evidence type="ECO:0000256" key="13">
    <source>
        <dbReference type="ARBA" id="ARBA00041199"/>
    </source>
</evidence>
<comment type="subcellular location">
    <subcellularLocation>
        <location evidence="1">Cell inner membrane</location>
        <topology evidence="1">Multi-pass membrane protein</topology>
    </subcellularLocation>
</comment>
<comment type="similarity">
    <text evidence="12">Belongs to the ABC transporter superfamily. Macrolide exporter (TC 3.A.1.122) family.</text>
</comment>
<evidence type="ECO:0000256" key="5">
    <source>
        <dbReference type="ARBA" id="ARBA00022692"/>
    </source>
</evidence>
<sequence length="641" mass="69330">MSNDLPAAICLKSIRKEYVINNVSNTVLADINLTIHQGEMVAIVGPSGSGKSTLMNIIGCLDKPDAGRLTLFDRDTAEISHDRLAECRQKYIGFIFQRYQLLPWLSVIDNVMMPARYTTQTHQQALIRARMLMARLGMADKLSYLPNQLSGGQQQRTGIARALMNGAPIILADEPTGALDRQNGQEVMALLKELHREGHTIVVVTHDAEIAAQTQRQIHLEDGKIVCQHTTDMPDVSLPALLTQVQCARFRLRDAIFTAWLALMGHRVRAFLSMLGIIIGIMSVVNTVAIGEGARQKVLNDIARLGAHKIEIQPGVDTRGNPLYGILSADDLRYLKSLPFVTEVSAFVSQHMAVASLKKAGVMGVRGVGREWFALNNQHILSGNLFSLFEQSSAAQAVIIDEIARQKLFPDASGDVIGQLINIGGSLWRVTGLVSNGLVTGEGQLYVPFTSFMERISPSATVSQIDVHVAENVDETDASRQIAVAMKARHGAGNIQVKTNQQVLKAVSNASQSLNLLITAIACISLFVGGIGVMNVMLVSVSERTREIGIRLAVGATRHDILRQFLTESVVICLLGGALGVLLSLLTSLAIGMFATTIVMKIGLLPVLGAFAISTLTGLVFGFFPARNAAKLNPVEAIARE</sequence>
<proteinExistence type="inferred from homology"/>
<dbReference type="GO" id="GO:0046677">
    <property type="term" value="P:response to antibiotic"/>
    <property type="evidence" value="ECO:0007669"/>
    <property type="project" value="UniProtKB-KW"/>
</dbReference>
<dbReference type="GO" id="GO:0016887">
    <property type="term" value="F:ATP hydrolysis activity"/>
    <property type="evidence" value="ECO:0007669"/>
    <property type="project" value="InterPro"/>
</dbReference>
<feature type="transmembrane region" description="Helical" evidence="14">
    <location>
        <begin position="570"/>
        <end position="596"/>
    </location>
</feature>
<dbReference type="Pfam" id="PF12704">
    <property type="entry name" value="MacB_PCD"/>
    <property type="match status" value="1"/>
</dbReference>
<dbReference type="PROSITE" id="PS50893">
    <property type="entry name" value="ABC_TRANSPORTER_2"/>
    <property type="match status" value="1"/>
</dbReference>
<dbReference type="InterPro" id="IPR017911">
    <property type="entry name" value="MacB-like_ATP-bd"/>
</dbReference>
<keyword evidence="6" id="KW-0547">Nucleotide-binding</keyword>
<dbReference type="CDD" id="cd03255">
    <property type="entry name" value="ABC_MJ0796_LolCDE_FtsE"/>
    <property type="match status" value="1"/>
</dbReference>
<evidence type="ECO:0000256" key="11">
    <source>
        <dbReference type="ARBA" id="ARBA00023251"/>
    </source>
</evidence>
<evidence type="ECO:0000256" key="8">
    <source>
        <dbReference type="ARBA" id="ARBA00022967"/>
    </source>
</evidence>
<keyword evidence="7" id="KW-0067">ATP-binding</keyword>
<dbReference type="InterPro" id="IPR050250">
    <property type="entry name" value="Macrolide_Exporter_MacB"/>
</dbReference>
<feature type="domain" description="ABC transporter" evidence="15">
    <location>
        <begin position="9"/>
        <end position="247"/>
    </location>
</feature>
<evidence type="ECO:0000256" key="6">
    <source>
        <dbReference type="ARBA" id="ARBA00022741"/>
    </source>
</evidence>
<dbReference type="FunFam" id="3.40.50.300:FF:000032">
    <property type="entry name" value="Export ABC transporter ATP-binding protein"/>
    <property type="match status" value="1"/>
</dbReference>
<dbReference type="InterPro" id="IPR025857">
    <property type="entry name" value="MacB_PCD"/>
</dbReference>
<feature type="transmembrane region" description="Helical" evidence="14">
    <location>
        <begin position="516"/>
        <end position="541"/>
    </location>
</feature>
<dbReference type="SMART" id="SM00382">
    <property type="entry name" value="AAA"/>
    <property type="match status" value="1"/>
</dbReference>
<dbReference type="Proteomes" id="UP000885364">
    <property type="component" value="Unassembled WGS sequence"/>
</dbReference>
<keyword evidence="10 14" id="KW-0472">Membrane</keyword>
<dbReference type="Pfam" id="PF02687">
    <property type="entry name" value="FtsX"/>
    <property type="match status" value="1"/>
</dbReference>
<dbReference type="GO" id="GO:1902495">
    <property type="term" value="C:transmembrane transporter complex"/>
    <property type="evidence" value="ECO:0007669"/>
    <property type="project" value="UniProtKB-ARBA"/>
</dbReference>
<dbReference type="InterPro" id="IPR027417">
    <property type="entry name" value="P-loop_NTPase"/>
</dbReference>
<name>A0A344SUC6_SALER</name>
<keyword evidence="11" id="KW-0046">Antibiotic resistance</keyword>
<keyword evidence="9 14" id="KW-1133">Transmembrane helix</keyword>
<keyword evidence="2" id="KW-0813">Transport</keyword>
<evidence type="ECO:0000256" key="4">
    <source>
        <dbReference type="ARBA" id="ARBA00022519"/>
    </source>
</evidence>
<gene>
    <name evidence="16" type="ORF">EEM47_20195</name>
</gene>
<dbReference type="PANTHER" id="PTHR30572">
    <property type="entry name" value="MEMBRANE COMPONENT OF TRANSPORTER-RELATED"/>
    <property type="match status" value="1"/>
</dbReference>
<dbReference type="AlphaFoldDB" id="A0A344SUC6"/>
<dbReference type="PANTHER" id="PTHR30572:SF14">
    <property type="entry name" value="MACROLIDE EXPORT ATP-BINDING_PERMEASE PROTEIN MACB"/>
    <property type="match status" value="1"/>
</dbReference>
<keyword evidence="4" id="KW-0997">Cell inner membrane</keyword>
<evidence type="ECO:0000313" key="16">
    <source>
        <dbReference type="EMBL" id="MHI24115.1"/>
    </source>
</evidence>
<comment type="caution">
    <text evidence="16">The sequence shown here is derived from an EMBL/GenBank/DDBJ whole genome shotgun (WGS) entry which is preliminary data.</text>
</comment>
<evidence type="ECO:0000256" key="2">
    <source>
        <dbReference type="ARBA" id="ARBA00022448"/>
    </source>
</evidence>
<dbReference type="InterPro" id="IPR003593">
    <property type="entry name" value="AAA+_ATPase"/>
</dbReference>
<dbReference type="Gene3D" id="3.40.50.300">
    <property type="entry name" value="P-loop containing nucleotide triphosphate hydrolases"/>
    <property type="match status" value="1"/>
</dbReference>
<evidence type="ECO:0000256" key="9">
    <source>
        <dbReference type="ARBA" id="ARBA00022989"/>
    </source>
</evidence>
<evidence type="ECO:0000256" key="10">
    <source>
        <dbReference type="ARBA" id="ARBA00023136"/>
    </source>
</evidence>
<evidence type="ECO:0000256" key="14">
    <source>
        <dbReference type="SAM" id="Phobius"/>
    </source>
</evidence>
<accession>A0A344SUC6</accession>
<dbReference type="InterPro" id="IPR003838">
    <property type="entry name" value="ABC3_permease_C"/>
</dbReference>
<dbReference type="InterPro" id="IPR003439">
    <property type="entry name" value="ABC_transporter-like_ATP-bd"/>
</dbReference>
<dbReference type="GO" id="GO:0005886">
    <property type="term" value="C:plasma membrane"/>
    <property type="evidence" value="ECO:0007669"/>
    <property type="project" value="UniProtKB-SubCell"/>
</dbReference>
<organism evidence="16">
    <name type="scientific">Salmonella enterica</name>
    <name type="common">Salmonella choleraesuis</name>
    <dbReference type="NCBI Taxonomy" id="28901"/>
    <lineage>
        <taxon>Bacteria</taxon>
        <taxon>Pseudomonadati</taxon>
        <taxon>Pseudomonadota</taxon>
        <taxon>Gammaproteobacteria</taxon>
        <taxon>Enterobacterales</taxon>
        <taxon>Enterobacteriaceae</taxon>
        <taxon>Salmonella</taxon>
    </lineage>
</organism>
<dbReference type="Pfam" id="PF00005">
    <property type="entry name" value="ABC_tran"/>
    <property type="match status" value="1"/>
</dbReference>
<evidence type="ECO:0000259" key="15">
    <source>
        <dbReference type="PROSITE" id="PS50893"/>
    </source>
</evidence>
<evidence type="ECO:0000256" key="12">
    <source>
        <dbReference type="ARBA" id="ARBA00038388"/>
    </source>
</evidence>
<keyword evidence="8" id="KW-1278">Translocase</keyword>
<evidence type="ECO:0000256" key="7">
    <source>
        <dbReference type="ARBA" id="ARBA00022840"/>
    </source>
</evidence>
<keyword evidence="5 14" id="KW-0812">Transmembrane</keyword>
<keyword evidence="3" id="KW-1003">Cell membrane</keyword>
<dbReference type="EMBL" id="ROVY01000094">
    <property type="protein sequence ID" value="MHI24115.1"/>
    <property type="molecule type" value="Genomic_DNA"/>
</dbReference>
<evidence type="ECO:0000256" key="3">
    <source>
        <dbReference type="ARBA" id="ARBA00022475"/>
    </source>
</evidence>
<protein>
    <recommendedName>
        <fullName evidence="13">Pyoverdine export ATP-binding/permease protein PvdT</fullName>
    </recommendedName>
</protein>